<keyword evidence="3" id="KW-1185">Reference proteome</keyword>
<evidence type="ECO:0000256" key="1">
    <source>
        <dbReference type="SAM" id="MobiDB-lite"/>
    </source>
</evidence>
<name>A0AAV9UK76_9PEZI</name>
<comment type="caution">
    <text evidence="2">The sequence shown here is derived from an EMBL/GenBank/DDBJ whole genome shotgun (WGS) entry which is preliminary data.</text>
</comment>
<evidence type="ECO:0000313" key="3">
    <source>
        <dbReference type="Proteomes" id="UP001373714"/>
    </source>
</evidence>
<sequence length="104" mass="11239">MSAQLISTSADGVKTYRDSNGDIVQEGHVFRGLAAAGGEAFVSDSEETSEDEIHHHHGPAYIPSAEKKSKKEKKEKKEKKSKKSKKERSGSSSSGHACTCSHTH</sequence>
<proteinExistence type="predicted"/>
<dbReference type="AlphaFoldDB" id="A0AAV9UK76"/>
<gene>
    <name evidence="2" type="ORF">TWF730_011034</name>
</gene>
<dbReference type="EMBL" id="JAVHNS010000009">
    <property type="protein sequence ID" value="KAK6343445.1"/>
    <property type="molecule type" value="Genomic_DNA"/>
</dbReference>
<dbReference type="Proteomes" id="UP001373714">
    <property type="component" value="Unassembled WGS sequence"/>
</dbReference>
<evidence type="ECO:0000313" key="2">
    <source>
        <dbReference type="EMBL" id="KAK6343445.1"/>
    </source>
</evidence>
<accession>A0AAV9UK76</accession>
<organism evidence="2 3">
    <name type="scientific">Orbilia blumenaviensis</name>
    <dbReference type="NCBI Taxonomy" id="1796055"/>
    <lineage>
        <taxon>Eukaryota</taxon>
        <taxon>Fungi</taxon>
        <taxon>Dikarya</taxon>
        <taxon>Ascomycota</taxon>
        <taxon>Pezizomycotina</taxon>
        <taxon>Orbiliomycetes</taxon>
        <taxon>Orbiliales</taxon>
        <taxon>Orbiliaceae</taxon>
        <taxon>Orbilia</taxon>
    </lineage>
</organism>
<protein>
    <submittedName>
        <fullName evidence="2">Uncharacterized protein</fullName>
    </submittedName>
</protein>
<feature type="region of interest" description="Disordered" evidence="1">
    <location>
        <begin position="40"/>
        <end position="104"/>
    </location>
</feature>
<reference evidence="2 3" key="1">
    <citation type="submission" date="2019-10" db="EMBL/GenBank/DDBJ databases">
        <authorList>
            <person name="Palmer J.M."/>
        </authorList>
    </citation>
    <scope>NUCLEOTIDE SEQUENCE [LARGE SCALE GENOMIC DNA]</scope>
    <source>
        <strain evidence="2 3">TWF730</strain>
    </source>
</reference>
<feature type="compositionally biased region" description="Basic residues" evidence="1">
    <location>
        <begin position="68"/>
        <end position="86"/>
    </location>
</feature>